<sequence>MAIDPTLRDALSAVTLASLGKALERAGLRDFAPAGLRGSQSTTIVGPAHTMRMVPARGEGVGDLASAIESVPEGAVVVIDAAGTGRPLPFGAIVAGRLASKGVLALVTDASIAESLALPAWTAPGAAAGGLTLAGSWQAVTCGGAAIHPGDIVVCGPDGIVAIPPEKAEQIALEAVEQQRLDLWLQREAEKGESLYGLLPPDPTTLARFEAETGEG</sequence>
<name>A0ABU0HUU2_9HYPH</name>
<reference evidence="1 2" key="1">
    <citation type="submission" date="2023-07" db="EMBL/GenBank/DDBJ databases">
        <title>Genomic Encyclopedia of Type Strains, Phase IV (KMG-IV): sequencing the most valuable type-strain genomes for metagenomic binning, comparative biology and taxonomic classification.</title>
        <authorList>
            <person name="Goeker M."/>
        </authorList>
    </citation>
    <scope>NUCLEOTIDE SEQUENCE [LARGE SCALE GENOMIC DNA]</scope>
    <source>
        <strain evidence="1 2">DSM 19013</strain>
    </source>
</reference>
<dbReference type="SUPFAM" id="SSF89562">
    <property type="entry name" value="RraA-like"/>
    <property type="match status" value="1"/>
</dbReference>
<dbReference type="Gene3D" id="3.50.30.40">
    <property type="entry name" value="Ribonuclease E inhibitor RraA/RraA-like"/>
    <property type="match status" value="1"/>
</dbReference>
<evidence type="ECO:0000313" key="1">
    <source>
        <dbReference type="EMBL" id="MDQ0445662.1"/>
    </source>
</evidence>
<comment type="caution">
    <text evidence="1">The sequence shown here is derived from an EMBL/GenBank/DDBJ whole genome shotgun (WGS) entry which is preliminary data.</text>
</comment>
<dbReference type="InterPro" id="IPR005493">
    <property type="entry name" value="RraA/RraA-like"/>
</dbReference>
<dbReference type="PANTHER" id="PTHR33254:SF16">
    <property type="entry name" value="BLR3842 PROTEIN"/>
    <property type="match status" value="1"/>
</dbReference>
<accession>A0ABU0HUU2</accession>
<gene>
    <name evidence="1" type="ORF">QO012_000140</name>
</gene>
<dbReference type="InterPro" id="IPR036704">
    <property type="entry name" value="RraA/RraA-like_sf"/>
</dbReference>
<dbReference type="Pfam" id="PF03737">
    <property type="entry name" value="RraA-like"/>
    <property type="match status" value="1"/>
</dbReference>
<evidence type="ECO:0000313" key="2">
    <source>
        <dbReference type="Proteomes" id="UP001231124"/>
    </source>
</evidence>
<dbReference type="CDD" id="cd16841">
    <property type="entry name" value="RraA_family"/>
    <property type="match status" value="1"/>
</dbReference>
<dbReference type="EMBL" id="JAUSVP010000001">
    <property type="protein sequence ID" value="MDQ0445662.1"/>
    <property type="molecule type" value="Genomic_DNA"/>
</dbReference>
<dbReference type="PANTHER" id="PTHR33254">
    <property type="entry name" value="4-HYDROXY-4-METHYL-2-OXOGLUTARATE ALDOLASE 3-RELATED"/>
    <property type="match status" value="1"/>
</dbReference>
<protein>
    <submittedName>
        <fullName evidence="1">Regulator of RNase E activity RraA</fullName>
    </submittedName>
</protein>
<organism evidence="1 2">
    <name type="scientific">Methylobacterium aerolatum</name>
    <dbReference type="NCBI Taxonomy" id="418708"/>
    <lineage>
        <taxon>Bacteria</taxon>
        <taxon>Pseudomonadati</taxon>
        <taxon>Pseudomonadota</taxon>
        <taxon>Alphaproteobacteria</taxon>
        <taxon>Hyphomicrobiales</taxon>
        <taxon>Methylobacteriaceae</taxon>
        <taxon>Methylobacterium</taxon>
    </lineage>
</organism>
<dbReference type="RefSeq" id="WP_238205597.1">
    <property type="nucleotide sequence ID" value="NZ_BPQE01000023.1"/>
</dbReference>
<proteinExistence type="predicted"/>
<dbReference type="Proteomes" id="UP001231124">
    <property type="component" value="Unassembled WGS sequence"/>
</dbReference>
<keyword evidence="2" id="KW-1185">Reference proteome</keyword>